<proteinExistence type="predicted"/>
<dbReference type="PANTHER" id="PTHR11102">
    <property type="entry name" value="SEL-1-LIKE PROTEIN"/>
    <property type="match status" value="1"/>
</dbReference>
<evidence type="ECO:0000256" key="1">
    <source>
        <dbReference type="SAM" id="MobiDB-lite"/>
    </source>
</evidence>
<evidence type="ECO:0000313" key="3">
    <source>
        <dbReference type="EMBL" id="NTS32373.1"/>
    </source>
</evidence>
<comment type="caution">
    <text evidence="3">The sequence shown here is derived from an EMBL/GenBank/DDBJ whole genome shotgun (WGS) entry which is preliminary data.</text>
</comment>
<dbReference type="SMART" id="SM00671">
    <property type="entry name" value="SEL1"/>
    <property type="match status" value="6"/>
</dbReference>
<keyword evidence="2" id="KW-0732">Signal</keyword>
<feature type="chain" id="PRO_5032512645" evidence="2">
    <location>
        <begin position="27"/>
        <end position="366"/>
    </location>
</feature>
<dbReference type="PANTHER" id="PTHR11102:SF160">
    <property type="entry name" value="ERAD-ASSOCIATED E3 UBIQUITIN-PROTEIN LIGASE COMPONENT HRD3"/>
    <property type="match status" value="1"/>
</dbReference>
<name>A0A849VX31_9HYPH</name>
<accession>A0A849VX31</accession>
<feature type="region of interest" description="Disordered" evidence="1">
    <location>
        <begin position="27"/>
        <end position="91"/>
    </location>
</feature>
<dbReference type="InterPro" id="IPR011990">
    <property type="entry name" value="TPR-like_helical_dom_sf"/>
</dbReference>
<evidence type="ECO:0000313" key="4">
    <source>
        <dbReference type="Proteomes" id="UP000550508"/>
    </source>
</evidence>
<dbReference type="InterPro" id="IPR050767">
    <property type="entry name" value="Sel1_AlgK"/>
</dbReference>
<gene>
    <name evidence="3" type="ORF">HQ945_14020</name>
</gene>
<dbReference type="Gene3D" id="1.25.40.10">
    <property type="entry name" value="Tetratricopeptide repeat domain"/>
    <property type="match status" value="2"/>
</dbReference>
<dbReference type="Pfam" id="PF08238">
    <property type="entry name" value="Sel1"/>
    <property type="match status" value="6"/>
</dbReference>
<evidence type="ECO:0000256" key="2">
    <source>
        <dbReference type="SAM" id="SignalP"/>
    </source>
</evidence>
<dbReference type="AlphaFoldDB" id="A0A849VX31"/>
<dbReference type="EMBL" id="JABUMX010000003">
    <property type="protein sequence ID" value="NTS32373.1"/>
    <property type="molecule type" value="Genomic_DNA"/>
</dbReference>
<reference evidence="3 4" key="1">
    <citation type="submission" date="2020-05" db="EMBL/GenBank/DDBJ databases">
        <authorList>
            <person name="Kim M.K."/>
        </authorList>
    </citation>
    <scope>NUCLEOTIDE SEQUENCE [LARGE SCALE GENOMIC DNA]</scope>
    <source>
        <strain evidence="3 4">BT25</strain>
    </source>
</reference>
<dbReference type="Proteomes" id="UP000550508">
    <property type="component" value="Unassembled WGS sequence"/>
</dbReference>
<dbReference type="SUPFAM" id="SSF81901">
    <property type="entry name" value="HCP-like"/>
    <property type="match status" value="1"/>
</dbReference>
<feature type="signal peptide" evidence="2">
    <location>
        <begin position="1"/>
        <end position="26"/>
    </location>
</feature>
<protein>
    <submittedName>
        <fullName evidence="3">SEL1-like repeat protein</fullName>
    </submittedName>
</protein>
<dbReference type="InterPro" id="IPR006597">
    <property type="entry name" value="Sel1-like"/>
</dbReference>
<keyword evidence="4" id="KW-1185">Reference proteome</keyword>
<dbReference type="RefSeq" id="WP_081815815.1">
    <property type="nucleotide sequence ID" value="NZ_CP088292.1"/>
</dbReference>
<organism evidence="3 4">
    <name type="scientific">Phyllobacterium pellucidum</name>
    <dbReference type="NCBI Taxonomy" id="2740464"/>
    <lineage>
        <taxon>Bacteria</taxon>
        <taxon>Pseudomonadati</taxon>
        <taxon>Pseudomonadota</taxon>
        <taxon>Alphaproteobacteria</taxon>
        <taxon>Hyphomicrobiales</taxon>
        <taxon>Phyllobacteriaceae</taxon>
        <taxon>Phyllobacterium</taxon>
    </lineage>
</organism>
<sequence>MGARSLNLIRTGAVLAFSGIVTGAPAQTAQPVPTAPPPAEAVKPALEDPKPAPLQQELGAPVTSTKQDRPKSAGDNNSAEPINPTRFGQAPADDAFGAYQRGLYKTAYNLALPRAEAGDSAAQVLLAEILARGLGTPVNMAESAKWYGKAAEQGVPEAQFRYAAILLQGRYAPKDPKKAKELTKAAADKGNAAAEFNYGQILMQERPGSAGIENAYPWFLKAADKGLADGEYAVSQVLANGTPTIPRDMAKAREYLIKAAVKGYDTAQLDLGSWLVAGLGGPHEYKAGFGWMLRAATSGNVAAQARLAKLYRDGIGVEGDFIKAAAWYIAAKRAGLNDPDLESFMDGLDDDQKSQAIAEANKLQFR</sequence>